<feature type="region of interest" description="Disordered" evidence="7">
    <location>
        <begin position="707"/>
        <end position="761"/>
    </location>
</feature>
<dbReference type="GO" id="GO:0051117">
    <property type="term" value="F:ATPase binding"/>
    <property type="evidence" value="ECO:0007669"/>
    <property type="project" value="TreeGrafter"/>
</dbReference>
<dbReference type="GO" id="GO:0004252">
    <property type="term" value="F:serine-type endopeptidase activity"/>
    <property type="evidence" value="ECO:0007669"/>
    <property type="project" value="InterPro"/>
</dbReference>
<evidence type="ECO:0000256" key="6">
    <source>
        <dbReference type="RuleBase" id="RU003567"/>
    </source>
</evidence>
<dbReference type="AlphaFoldDB" id="A0A159Z5V5"/>
<feature type="compositionally biased region" description="Low complexity" evidence="7">
    <location>
        <begin position="738"/>
        <end position="747"/>
    </location>
</feature>
<dbReference type="InterPro" id="IPR006429">
    <property type="entry name" value="Phage_lambda_portal"/>
</dbReference>
<dbReference type="PRINTS" id="PR00127">
    <property type="entry name" value="CLPPROTEASEP"/>
</dbReference>
<dbReference type="PANTHER" id="PTHR10381">
    <property type="entry name" value="ATP-DEPENDENT CLP PROTEASE PROTEOLYTIC SUBUNIT"/>
    <property type="match status" value="1"/>
</dbReference>
<dbReference type="Gene3D" id="3.90.226.10">
    <property type="entry name" value="2-enoyl-CoA Hydratase, Chain A, domain 1"/>
    <property type="match status" value="1"/>
</dbReference>
<keyword evidence="3" id="KW-0645">Protease</keyword>
<name>A0A159Z5V5_9RHOB</name>
<dbReference type="Pfam" id="PF05136">
    <property type="entry name" value="Phage_portal_2"/>
    <property type="match status" value="1"/>
</dbReference>
<dbReference type="PANTHER" id="PTHR10381:SF70">
    <property type="entry name" value="ATP-DEPENDENT CLP PROTEASE PROTEOLYTIC SUBUNIT"/>
    <property type="match status" value="1"/>
</dbReference>
<dbReference type="SUPFAM" id="SSF52096">
    <property type="entry name" value="ClpP/crotonase"/>
    <property type="match status" value="1"/>
</dbReference>
<evidence type="ECO:0000256" key="2">
    <source>
        <dbReference type="ARBA" id="ARBA00022490"/>
    </source>
</evidence>
<dbReference type="GO" id="GO:0006515">
    <property type="term" value="P:protein quality control for misfolded or incompletely synthesized proteins"/>
    <property type="evidence" value="ECO:0007669"/>
    <property type="project" value="TreeGrafter"/>
</dbReference>
<feature type="compositionally biased region" description="Pro residues" evidence="7">
    <location>
        <begin position="748"/>
        <end position="760"/>
    </location>
</feature>
<dbReference type="KEGG" id="daa:AKL17_2575"/>
<dbReference type="GO" id="GO:0019068">
    <property type="term" value="P:virion assembly"/>
    <property type="evidence" value="ECO:0007669"/>
    <property type="project" value="InterPro"/>
</dbReference>
<dbReference type="NCBIfam" id="NF045542">
    <property type="entry name" value="Clp_rel_HeadMat"/>
    <property type="match status" value="1"/>
</dbReference>
<protein>
    <recommendedName>
        <fullName evidence="6">ATP-dependent Clp protease proteolytic subunit</fullName>
    </recommendedName>
</protein>
<organism evidence="8 9">
    <name type="scientific">Frigidibacter mobilis</name>
    <dbReference type="NCBI Taxonomy" id="1335048"/>
    <lineage>
        <taxon>Bacteria</taxon>
        <taxon>Pseudomonadati</taxon>
        <taxon>Pseudomonadota</taxon>
        <taxon>Alphaproteobacteria</taxon>
        <taxon>Rhodobacterales</taxon>
        <taxon>Paracoccaceae</taxon>
        <taxon>Frigidibacter</taxon>
    </lineage>
</organism>
<feature type="compositionally biased region" description="Basic residues" evidence="7">
    <location>
        <begin position="473"/>
        <end position="483"/>
    </location>
</feature>
<evidence type="ECO:0000256" key="3">
    <source>
        <dbReference type="ARBA" id="ARBA00022670"/>
    </source>
</evidence>
<keyword evidence="5" id="KW-0720">Serine protease</keyword>
<keyword evidence="9" id="KW-1185">Reference proteome</keyword>
<accession>A0A159Z5V5</accession>
<evidence type="ECO:0000256" key="4">
    <source>
        <dbReference type="ARBA" id="ARBA00022801"/>
    </source>
</evidence>
<feature type="compositionally biased region" description="Low complexity" evidence="7">
    <location>
        <begin position="484"/>
        <end position="498"/>
    </location>
</feature>
<dbReference type="Pfam" id="PF00574">
    <property type="entry name" value="CLP_protease"/>
    <property type="match status" value="1"/>
</dbReference>
<dbReference type="InterPro" id="IPR023562">
    <property type="entry name" value="ClpP/TepA"/>
</dbReference>
<dbReference type="InterPro" id="IPR001907">
    <property type="entry name" value="ClpP"/>
</dbReference>
<reference evidence="8 9" key="1">
    <citation type="submission" date="2015-09" db="EMBL/GenBank/DDBJ databases">
        <title>Complete genome sequence of Defluviimonas alba cai42t isolated from an oilfield in Xinjiang.</title>
        <authorList>
            <person name="Geng S."/>
            <person name="Pan X."/>
            <person name="Wu X."/>
        </authorList>
    </citation>
    <scope>NUCLEOTIDE SEQUENCE [LARGE SCALE GENOMIC DNA]</scope>
    <source>
        <strain evidence="9">cai42</strain>
    </source>
</reference>
<keyword evidence="2" id="KW-0963">Cytoplasm</keyword>
<evidence type="ECO:0000313" key="9">
    <source>
        <dbReference type="Proteomes" id="UP000076128"/>
    </source>
</evidence>
<sequence>MGIFDRFRRRSTGGPAAVRARLEGAMAKRRLRGWNPPLENINALVASGGPRLLARSRELVVTNGYAANACEAFAANLVGDGIKPSSLIGDGDLRDRVQRLWLAWTDEADADALTDFYGLQAMVAREMFVAGECFVRLRPRRAEDGLLVPLQLQLLQSEMLPFEKTETAANGNRIRCGIEFDAIGRRVAYHFRRRHPGDGTDQGAVIPETVRVPAADVLHIYRPIDAGQIRGLPHIAPAMVRLFLLDQYDDAELDRKKTAAMFAGFITKTAPEEPMMGEAEADLDGAAIASLEPGTMQVLLPGEDVKFSSPADVGGGYEAFQYRTLLAVSASLGLPYHLVTGDVRQANYSSLRAELVEFRRRIGQLQHGVIVHQLCRAVWQRWLETAVLVGALDADPATVRPVQWIPPRWDWVDPLKDIQAQVLAMEAGITSRRKVVEATGYDIEEIDRENAADAARATGLGLRYRTSPERRRALARRPRRGRTRALAQATTRTTAPTRPIRPPNRSDDMASWYAIRARGTGAEVAIYDEIGACGVSAKGFLAELGALPEGTPVDLRLNSPGGSVFDAVAIHNALKRHEGPVTVWIDGIAASAASYIAMAGDEIVMPENAFLMIHDPAGLVMGTAEDMRSMADALDKVKGSLVAGYAAKSGRTPEEVSALMAAETWFDASDAVAQGFADRLIEPVRIAARFDIGRFRNAPPVLIDAIETEPEHDDDTDGASTEAIDETDQVADTEDDQAAASDASEPPAETPPPSGAPPDPAAIRAEAIGHARAVVDLCRLAGQPQMAGPFLEQDASLDEVRAALLAAKAGAEPEIAPHHPQPGRSSAARPWGEIVARTFKVKG</sequence>
<comment type="similarity">
    <text evidence="1 6">Belongs to the peptidase S14 family.</text>
</comment>
<evidence type="ECO:0000256" key="7">
    <source>
        <dbReference type="SAM" id="MobiDB-lite"/>
    </source>
</evidence>
<dbReference type="NCBIfam" id="TIGR01539">
    <property type="entry name" value="portal_lambda"/>
    <property type="match status" value="1"/>
</dbReference>
<evidence type="ECO:0000256" key="5">
    <source>
        <dbReference type="ARBA" id="ARBA00022825"/>
    </source>
</evidence>
<dbReference type="STRING" id="1335048.AKL17_2575"/>
<evidence type="ECO:0000313" key="8">
    <source>
        <dbReference type="EMBL" id="AMY69818.1"/>
    </source>
</evidence>
<proteinExistence type="inferred from homology"/>
<keyword evidence="4" id="KW-0378">Hydrolase</keyword>
<feature type="region of interest" description="Disordered" evidence="7">
    <location>
        <begin position="812"/>
        <end position="831"/>
    </location>
</feature>
<dbReference type="CDD" id="cd07016">
    <property type="entry name" value="S14_ClpP_1"/>
    <property type="match status" value="1"/>
</dbReference>
<feature type="region of interest" description="Disordered" evidence="7">
    <location>
        <begin position="471"/>
        <end position="506"/>
    </location>
</feature>
<dbReference type="RefSeq" id="WP_084739659.1">
    <property type="nucleotide sequence ID" value="NZ_CP012661.1"/>
</dbReference>
<dbReference type="EMBL" id="CP012661">
    <property type="protein sequence ID" value="AMY69818.1"/>
    <property type="molecule type" value="Genomic_DNA"/>
</dbReference>
<gene>
    <name evidence="8" type="ORF">AKL17_2575</name>
</gene>
<dbReference type="PATRIC" id="fig|1335048.3.peg.2685"/>
<dbReference type="GO" id="GO:0005198">
    <property type="term" value="F:structural molecule activity"/>
    <property type="evidence" value="ECO:0007669"/>
    <property type="project" value="InterPro"/>
</dbReference>
<evidence type="ECO:0000256" key="1">
    <source>
        <dbReference type="ARBA" id="ARBA00007039"/>
    </source>
</evidence>
<dbReference type="GO" id="GO:0004176">
    <property type="term" value="F:ATP-dependent peptidase activity"/>
    <property type="evidence" value="ECO:0007669"/>
    <property type="project" value="InterPro"/>
</dbReference>
<dbReference type="InterPro" id="IPR029045">
    <property type="entry name" value="ClpP/crotonase-like_dom_sf"/>
</dbReference>
<dbReference type="GO" id="GO:0009368">
    <property type="term" value="C:endopeptidase Clp complex"/>
    <property type="evidence" value="ECO:0007669"/>
    <property type="project" value="TreeGrafter"/>
</dbReference>
<dbReference type="OrthoDB" id="9770450at2"/>
<dbReference type="Proteomes" id="UP000076128">
    <property type="component" value="Chromosome"/>
</dbReference>
<feature type="compositionally biased region" description="Acidic residues" evidence="7">
    <location>
        <begin position="707"/>
        <end position="737"/>
    </location>
</feature>